<evidence type="ECO:0000313" key="1">
    <source>
        <dbReference type="EMBL" id="TDL81707.1"/>
    </source>
</evidence>
<name>A0A4R6AEM4_9RHOB</name>
<evidence type="ECO:0000313" key="2">
    <source>
        <dbReference type="Proteomes" id="UP000294562"/>
    </source>
</evidence>
<comment type="caution">
    <text evidence="1">The sequence shown here is derived from an EMBL/GenBank/DDBJ whole genome shotgun (WGS) entry which is preliminary data.</text>
</comment>
<proteinExistence type="predicted"/>
<sequence>MMVLVRDAAGVERRQVSDRFRRIRLTFSDGSVVAATAQDVVLLEGGSGSLAATFALAHAEAFDCEALPRLVPDGRILRRGSHVVLSLNGDRAARMRGDALRRLEPVVLWSGAFGPDADRLLAGLGFSAKLKELSDVAPERASGVVLLLTQSCIDALAEADVTLPDLADPTPCVFFPDLTEMSWGRAKKRIAALQALAAPEMDPDERSMREDDGPGM</sequence>
<dbReference type="EMBL" id="SMZO01000096">
    <property type="protein sequence ID" value="TDL81707.1"/>
    <property type="molecule type" value="Genomic_DNA"/>
</dbReference>
<dbReference type="Proteomes" id="UP000294562">
    <property type="component" value="Unassembled WGS sequence"/>
</dbReference>
<organism evidence="1 2">
    <name type="scientific">Meridianimarinicoccus aquatilis</name>
    <dbReference type="NCBI Taxonomy" id="2552766"/>
    <lineage>
        <taxon>Bacteria</taxon>
        <taxon>Pseudomonadati</taxon>
        <taxon>Pseudomonadota</taxon>
        <taxon>Alphaproteobacteria</taxon>
        <taxon>Rhodobacterales</taxon>
        <taxon>Paracoccaceae</taxon>
        <taxon>Meridianimarinicoccus</taxon>
    </lineage>
</organism>
<keyword evidence="2" id="KW-1185">Reference proteome</keyword>
<accession>A0A4R6AEM4</accession>
<dbReference type="RefSeq" id="WP_133344717.1">
    <property type="nucleotide sequence ID" value="NZ_SMZO01000096.1"/>
</dbReference>
<dbReference type="AlphaFoldDB" id="A0A4R6AEM4"/>
<reference evidence="1 2" key="1">
    <citation type="submission" date="2019-03" db="EMBL/GenBank/DDBJ databases">
        <title>Rhodobacteraceae bacterium SM1902, a new member of the family Rhodobacteraceae isolated from Yantai.</title>
        <authorList>
            <person name="Sun Y."/>
        </authorList>
    </citation>
    <scope>NUCLEOTIDE SEQUENCE [LARGE SCALE GENOMIC DNA]</scope>
    <source>
        <strain evidence="1 2">SM1902</strain>
    </source>
</reference>
<protein>
    <submittedName>
        <fullName evidence="1">Uncharacterized protein</fullName>
    </submittedName>
</protein>
<gene>
    <name evidence="1" type="ORF">E2L05_19845</name>
</gene>